<sequence length="989" mass="107709">MMGAEPLEVTNPHQSSTTEHQHQQTSLIAPSTLEDGCWDSGSSNSKHSLSQQHHFQLNGGGQGGSQSQGSSTSSSSGVGANKGARRTRHRVDAGEPRGCFNSNNSGFGFQPRNIFTSPLSQHKSVGGASPLVATSHNNSNTNNTNSLSPFHIPHHHHHHHPSPHFLHHPNSPYFPPGFNKGLSQEGQDAYYFQPMKMLSEYITSQQAAAAAAAAAMASNASQNRGQNGSVPDQQLLLREMLSKSSRNNNNNNNNNVTKCGYEEDVVSVVEQQSSGGSENNRPEVDQKEDSDLRDDGNIRSRPGSSGAAGEPDTNELADSEDDEGALLNSGARKLKPVKLETLMENGGSITKGHPIVNGHRGVEVGSGSASSSVTSGNSGVASGMRINGCNKRKLFFPMKASQNEDSVPQFQPQQRNFDEVDEEDELEDEEYDANVLAGAATALGRSKRLKESGSRSSPTLGRESDPLPPTARSDLLLAQEEEEEEEMRMMMKSDQHEYDDIPEDDQFDDDEDLVTSNRTTPNIPAGKDTGMNLSNAAPLTRQLLTERSGNKEHGKSSSPNSMSILRTTSSPKIMMNNGMNLANNMRRREPNSAEMFVDLPFGAGVGPNPAAYFYQWKENFKSTLITHINELVDTQFSLLFPAGQQGHQSSGASNNIQGGRNTMPNMPNNIPPPQNHHQHPRESPRLEKLEKIPLQQKNPLTPRKRRHKVTDTRLTPRAVSRLLGQVDSYGGDLSPQRGEGRTPPPSMSNPSRDGGQPSLPTSVAIANPSLSESARLFTPYAHPLFGHHPPPGNHHRLGSSPPIGIHPALLANPADYVQQLRAEMQEQRNGELSLLRERESGRSEHVRAVRDNGSLMTVGGNERGGNGVRPSSVGSDSGETNSFGGDLPGSIYSVGTSHGSSSTLTPMHLRKAKLMFFWVSFTQLYMFVKTRSESFMDHSSAKVSACGASFNESFQVRYPSSSVIKMYFPDIKFNKNNTAQLVKWFSNFR</sequence>
<keyword evidence="6" id="KW-0539">Nucleus</keyword>
<dbReference type="GO" id="GO:0007399">
    <property type="term" value="P:nervous system development"/>
    <property type="evidence" value="ECO:0007669"/>
    <property type="project" value="UniProtKB-ARBA"/>
</dbReference>
<evidence type="ECO:0000259" key="8">
    <source>
        <dbReference type="PROSITE" id="PS51818"/>
    </source>
</evidence>
<feature type="compositionally biased region" description="Basic and acidic residues" evidence="7">
    <location>
        <begin position="487"/>
        <end position="499"/>
    </location>
</feature>
<keyword evidence="2" id="KW-0805">Transcription regulation</keyword>
<dbReference type="PANTHER" id="PTHR12198">
    <property type="entry name" value="HOMEOBOX PROTEIN PROSPERO/PROX-1/CEH-26"/>
    <property type="match status" value="1"/>
</dbReference>
<gene>
    <name evidence="9" type="ORF">Fcan01_05422</name>
</gene>
<feature type="compositionally biased region" description="Acidic residues" evidence="7">
    <location>
        <begin position="500"/>
        <end position="513"/>
    </location>
</feature>
<feature type="domain" description="Prospero" evidence="8">
    <location>
        <begin position="901"/>
        <end position="989"/>
    </location>
</feature>
<feature type="compositionally biased region" description="Low complexity" evidence="7">
    <location>
        <begin position="13"/>
        <end position="26"/>
    </location>
</feature>
<reference evidence="9 10" key="1">
    <citation type="submission" date="2015-12" db="EMBL/GenBank/DDBJ databases">
        <title>The genome of Folsomia candida.</title>
        <authorList>
            <person name="Faddeeva A."/>
            <person name="Derks M.F."/>
            <person name="Anvar Y."/>
            <person name="Smit S."/>
            <person name="Van Straalen N."/>
            <person name="Roelofs D."/>
        </authorList>
    </citation>
    <scope>NUCLEOTIDE SEQUENCE [LARGE SCALE GENOMIC DNA]</scope>
    <source>
        <strain evidence="9 10">VU population</strain>
        <tissue evidence="9">Whole body</tissue>
    </source>
</reference>
<organism evidence="9 10">
    <name type="scientific">Folsomia candida</name>
    <name type="common">Springtail</name>
    <dbReference type="NCBI Taxonomy" id="158441"/>
    <lineage>
        <taxon>Eukaryota</taxon>
        <taxon>Metazoa</taxon>
        <taxon>Ecdysozoa</taxon>
        <taxon>Arthropoda</taxon>
        <taxon>Hexapoda</taxon>
        <taxon>Collembola</taxon>
        <taxon>Entomobryomorpha</taxon>
        <taxon>Isotomoidea</taxon>
        <taxon>Isotomidae</taxon>
        <taxon>Proisotominae</taxon>
        <taxon>Folsomia</taxon>
    </lineage>
</organism>
<proteinExistence type="predicted"/>
<dbReference type="Gene3D" id="1.10.10.500">
    <property type="entry name" value="Homeo-prospero domain"/>
    <property type="match status" value="1"/>
</dbReference>
<dbReference type="InterPro" id="IPR039350">
    <property type="entry name" value="Prospero_homeodomain"/>
</dbReference>
<dbReference type="InterPro" id="IPR023082">
    <property type="entry name" value="Homeo_prospero_dom"/>
</dbReference>
<dbReference type="PROSITE" id="PS51818">
    <property type="entry name" value="HOMEO_PROSPERO"/>
    <property type="match status" value="1"/>
</dbReference>
<evidence type="ECO:0000256" key="4">
    <source>
        <dbReference type="ARBA" id="ARBA00023155"/>
    </source>
</evidence>
<feature type="compositionally biased region" description="Basic and acidic residues" evidence="7">
    <location>
        <begin position="680"/>
        <end position="691"/>
    </location>
</feature>
<dbReference type="AlphaFoldDB" id="A0A226EVS1"/>
<comment type="caution">
    <text evidence="9">The sequence shown here is derived from an EMBL/GenBank/DDBJ whole genome shotgun (WGS) entry which is preliminary data.</text>
</comment>
<feature type="compositionally biased region" description="Polar residues" evidence="7">
    <location>
        <begin position="40"/>
        <end position="55"/>
    </location>
</feature>
<evidence type="ECO:0000256" key="1">
    <source>
        <dbReference type="ARBA" id="ARBA00004123"/>
    </source>
</evidence>
<dbReference type="GO" id="GO:0048468">
    <property type="term" value="P:cell development"/>
    <property type="evidence" value="ECO:0007669"/>
    <property type="project" value="UniProtKB-ARBA"/>
</dbReference>
<feature type="region of interest" description="Disordered" evidence="7">
    <location>
        <begin position="137"/>
        <end position="180"/>
    </location>
</feature>
<feature type="region of interest" description="Disordered" evidence="7">
    <location>
        <begin position="269"/>
        <end position="323"/>
    </location>
</feature>
<comment type="subcellular location">
    <subcellularLocation>
        <location evidence="1">Nucleus</location>
    </subcellularLocation>
</comment>
<evidence type="ECO:0000313" key="10">
    <source>
        <dbReference type="Proteomes" id="UP000198287"/>
    </source>
</evidence>
<feature type="compositionally biased region" description="Basic and acidic residues" evidence="7">
    <location>
        <begin position="280"/>
        <end position="298"/>
    </location>
</feature>
<feature type="compositionally biased region" description="Polar residues" evidence="7">
    <location>
        <begin position="403"/>
        <end position="415"/>
    </location>
</feature>
<feature type="region of interest" description="Disordered" evidence="7">
    <location>
        <begin position="1"/>
        <end position="104"/>
    </location>
</feature>
<evidence type="ECO:0000313" key="9">
    <source>
        <dbReference type="EMBL" id="OXA60941.1"/>
    </source>
</evidence>
<dbReference type="GO" id="GO:0000981">
    <property type="term" value="F:DNA-binding transcription factor activity, RNA polymerase II-specific"/>
    <property type="evidence" value="ECO:0007669"/>
    <property type="project" value="TreeGrafter"/>
</dbReference>
<feature type="compositionally biased region" description="Acidic residues" evidence="7">
    <location>
        <begin position="419"/>
        <end position="430"/>
    </location>
</feature>
<dbReference type="Pfam" id="PF05044">
    <property type="entry name" value="HPD"/>
    <property type="match status" value="1"/>
</dbReference>
<feature type="region of interest" description="Disordered" evidence="7">
    <location>
        <begin position="445"/>
        <end position="534"/>
    </location>
</feature>
<evidence type="ECO:0000256" key="6">
    <source>
        <dbReference type="ARBA" id="ARBA00023242"/>
    </source>
</evidence>
<feature type="compositionally biased region" description="Basic residues" evidence="7">
    <location>
        <begin position="152"/>
        <end position="167"/>
    </location>
</feature>
<evidence type="ECO:0000256" key="7">
    <source>
        <dbReference type="SAM" id="MobiDB-lite"/>
    </source>
</evidence>
<feature type="compositionally biased region" description="Acidic residues" evidence="7">
    <location>
        <begin position="312"/>
        <end position="323"/>
    </location>
</feature>
<name>A0A226EVS1_FOLCA</name>
<feature type="compositionally biased region" description="Polar residues" evidence="7">
    <location>
        <begin position="556"/>
        <end position="565"/>
    </location>
</feature>
<evidence type="ECO:0000256" key="5">
    <source>
        <dbReference type="ARBA" id="ARBA00023163"/>
    </source>
</evidence>
<dbReference type="GO" id="GO:0005634">
    <property type="term" value="C:nucleus"/>
    <property type="evidence" value="ECO:0007669"/>
    <property type="project" value="UniProtKB-SubCell"/>
</dbReference>
<evidence type="ECO:0000256" key="3">
    <source>
        <dbReference type="ARBA" id="ARBA00023125"/>
    </source>
</evidence>
<dbReference type="InterPro" id="IPR037131">
    <property type="entry name" value="Homeo_prospero_dom_sf"/>
</dbReference>
<keyword evidence="5" id="KW-0804">Transcription</keyword>
<dbReference type="GO" id="GO:0000978">
    <property type="term" value="F:RNA polymerase II cis-regulatory region sequence-specific DNA binding"/>
    <property type="evidence" value="ECO:0007669"/>
    <property type="project" value="TreeGrafter"/>
</dbReference>
<feature type="compositionally biased region" description="Low complexity" evidence="7">
    <location>
        <begin position="137"/>
        <end position="151"/>
    </location>
</feature>
<dbReference type="InterPro" id="IPR009057">
    <property type="entry name" value="Homeodomain-like_sf"/>
</dbReference>
<keyword evidence="4 9" id="KW-0371">Homeobox</keyword>
<feature type="compositionally biased region" description="Low complexity" evidence="7">
    <location>
        <begin position="67"/>
        <end position="79"/>
    </location>
</feature>
<dbReference type="Proteomes" id="UP000198287">
    <property type="component" value="Unassembled WGS sequence"/>
</dbReference>
<keyword evidence="3 9" id="KW-0238">DNA-binding</keyword>
<dbReference type="SUPFAM" id="SSF46689">
    <property type="entry name" value="Homeodomain-like"/>
    <property type="match status" value="1"/>
</dbReference>
<feature type="region of interest" description="Disordered" evidence="7">
    <location>
        <begin position="546"/>
        <end position="565"/>
    </location>
</feature>
<evidence type="ECO:0000256" key="2">
    <source>
        <dbReference type="ARBA" id="ARBA00023015"/>
    </source>
</evidence>
<dbReference type="EMBL" id="LNIX01000002">
    <property type="protein sequence ID" value="OXA60941.1"/>
    <property type="molecule type" value="Genomic_DNA"/>
</dbReference>
<feature type="region of interest" description="Disordered" evidence="7">
    <location>
        <begin position="403"/>
        <end position="430"/>
    </location>
</feature>
<dbReference type="OrthoDB" id="10038576at2759"/>
<feature type="compositionally biased region" description="Low complexity" evidence="7">
    <location>
        <begin position="269"/>
        <end position="278"/>
    </location>
</feature>
<keyword evidence="10" id="KW-1185">Reference proteome</keyword>
<accession>A0A226EVS1</accession>
<feature type="region of interest" description="Disordered" evidence="7">
    <location>
        <begin position="643"/>
        <end position="763"/>
    </location>
</feature>
<dbReference type="PANTHER" id="PTHR12198:SF0">
    <property type="entry name" value="HOMEOBOX PROTEIN PROSPERO"/>
    <property type="match status" value="1"/>
</dbReference>
<feature type="compositionally biased region" description="Polar residues" evidence="7">
    <location>
        <begin position="645"/>
        <end position="662"/>
    </location>
</feature>
<protein>
    <submittedName>
        <fullName evidence="9">Homeobox protein prospero</fullName>
    </submittedName>
</protein>
<feature type="region of interest" description="Disordered" evidence="7">
    <location>
        <begin position="854"/>
        <end position="880"/>
    </location>
</feature>